<dbReference type="GO" id="GO:0003677">
    <property type="term" value="F:DNA binding"/>
    <property type="evidence" value="ECO:0007669"/>
    <property type="project" value="UniProtKB-KW"/>
</dbReference>
<dbReference type="SUPFAM" id="SSF46785">
    <property type="entry name" value="Winged helix' DNA-binding domain"/>
    <property type="match status" value="1"/>
</dbReference>
<dbReference type="Proteomes" id="UP001597326">
    <property type="component" value="Unassembled WGS sequence"/>
</dbReference>
<dbReference type="Pfam" id="PF08220">
    <property type="entry name" value="HTH_DeoR"/>
    <property type="match status" value="1"/>
</dbReference>
<dbReference type="SUPFAM" id="SSF100950">
    <property type="entry name" value="NagB/RpiA/CoA transferase-like"/>
    <property type="match status" value="1"/>
</dbReference>
<sequence length="278" mass="29399">MAEATRVPDETPGTGATHGGRGSLSAQRARHQKIAEAVIKRGAMSVEALASSAGVSLMTIYRDVAALEEAGIVQRQRGQVLAVASSLQEASAGFRLEQNAPVKQAMAEVLAPLVQPGSSVMLDDSTSGVWLLRALENVSPLTVVTNSLLAAQELERRDDVRLFVLGGEYQPWAQSMMGPSTVAAIEAMHADFCVVSASGIVDGHCMHPYEDVVEVKKAMMRAASTKVLVIDHSKFARRALHAFAALTDFDVVVVDAATPRATREALAAEGVQVLVASL</sequence>
<dbReference type="SMART" id="SM00420">
    <property type="entry name" value="HTH_DEOR"/>
    <property type="match status" value="1"/>
</dbReference>
<evidence type="ECO:0000259" key="4">
    <source>
        <dbReference type="PROSITE" id="PS51000"/>
    </source>
</evidence>
<feature type="region of interest" description="Disordered" evidence="3">
    <location>
        <begin position="1"/>
        <end position="27"/>
    </location>
</feature>
<dbReference type="PANTHER" id="PTHR30363">
    <property type="entry name" value="HTH-TYPE TRANSCRIPTIONAL REGULATOR SRLR-RELATED"/>
    <property type="match status" value="1"/>
</dbReference>
<evidence type="ECO:0000256" key="1">
    <source>
        <dbReference type="ARBA" id="ARBA00023015"/>
    </source>
</evidence>
<keyword evidence="2" id="KW-0804">Transcription</keyword>
<evidence type="ECO:0000313" key="5">
    <source>
        <dbReference type="EMBL" id="MFD1891082.1"/>
    </source>
</evidence>
<keyword evidence="5" id="KW-0238">DNA-binding</keyword>
<protein>
    <submittedName>
        <fullName evidence="5">DeoR/GlpR family DNA-binding transcription regulator</fullName>
    </submittedName>
</protein>
<keyword evidence="6" id="KW-1185">Reference proteome</keyword>
<dbReference type="InterPro" id="IPR050313">
    <property type="entry name" value="Carb_Metab_HTH_regulators"/>
</dbReference>
<organism evidence="5 6">
    <name type="scientific">Luteococcus peritonei</name>
    <dbReference type="NCBI Taxonomy" id="88874"/>
    <lineage>
        <taxon>Bacteria</taxon>
        <taxon>Bacillati</taxon>
        <taxon>Actinomycetota</taxon>
        <taxon>Actinomycetes</taxon>
        <taxon>Propionibacteriales</taxon>
        <taxon>Propionibacteriaceae</taxon>
        <taxon>Luteococcus</taxon>
    </lineage>
</organism>
<dbReference type="InterPro" id="IPR036390">
    <property type="entry name" value="WH_DNA-bd_sf"/>
</dbReference>
<dbReference type="EMBL" id="JBHUFZ010000028">
    <property type="protein sequence ID" value="MFD1891082.1"/>
    <property type="molecule type" value="Genomic_DNA"/>
</dbReference>
<comment type="caution">
    <text evidence="5">The sequence shown here is derived from an EMBL/GenBank/DDBJ whole genome shotgun (WGS) entry which is preliminary data.</text>
</comment>
<name>A0ABW4RXQ2_9ACTN</name>
<dbReference type="RefSeq" id="WP_343874195.1">
    <property type="nucleotide sequence ID" value="NZ_BAAAIX010000026.1"/>
</dbReference>
<evidence type="ECO:0000256" key="3">
    <source>
        <dbReference type="SAM" id="MobiDB-lite"/>
    </source>
</evidence>
<evidence type="ECO:0000256" key="2">
    <source>
        <dbReference type="ARBA" id="ARBA00023163"/>
    </source>
</evidence>
<dbReference type="Gene3D" id="1.10.10.10">
    <property type="entry name" value="Winged helix-like DNA-binding domain superfamily/Winged helix DNA-binding domain"/>
    <property type="match status" value="1"/>
</dbReference>
<dbReference type="PROSITE" id="PS51000">
    <property type="entry name" value="HTH_DEOR_2"/>
    <property type="match status" value="1"/>
</dbReference>
<accession>A0ABW4RXQ2</accession>
<proteinExistence type="predicted"/>
<evidence type="ECO:0000313" key="6">
    <source>
        <dbReference type="Proteomes" id="UP001597326"/>
    </source>
</evidence>
<dbReference type="Pfam" id="PF00455">
    <property type="entry name" value="DeoRC"/>
    <property type="match status" value="1"/>
</dbReference>
<dbReference type="InterPro" id="IPR037171">
    <property type="entry name" value="NagB/RpiA_transferase-like"/>
</dbReference>
<dbReference type="InterPro" id="IPR036388">
    <property type="entry name" value="WH-like_DNA-bd_sf"/>
</dbReference>
<dbReference type="SMART" id="SM01134">
    <property type="entry name" value="DeoRC"/>
    <property type="match status" value="1"/>
</dbReference>
<keyword evidence="1" id="KW-0805">Transcription regulation</keyword>
<reference evidence="6" key="1">
    <citation type="journal article" date="2019" name="Int. J. Syst. Evol. Microbiol.">
        <title>The Global Catalogue of Microorganisms (GCM) 10K type strain sequencing project: providing services to taxonomists for standard genome sequencing and annotation.</title>
        <authorList>
            <consortium name="The Broad Institute Genomics Platform"/>
            <consortium name="The Broad Institute Genome Sequencing Center for Infectious Disease"/>
            <person name="Wu L."/>
            <person name="Ma J."/>
        </authorList>
    </citation>
    <scope>NUCLEOTIDE SEQUENCE [LARGE SCALE GENOMIC DNA]</scope>
    <source>
        <strain evidence="6">CAIM 431</strain>
    </source>
</reference>
<dbReference type="InterPro" id="IPR001034">
    <property type="entry name" value="DeoR_HTH"/>
</dbReference>
<dbReference type="InterPro" id="IPR014036">
    <property type="entry name" value="DeoR-like_C"/>
</dbReference>
<dbReference type="PANTHER" id="PTHR30363:SF44">
    <property type="entry name" value="AGA OPERON TRANSCRIPTIONAL REPRESSOR-RELATED"/>
    <property type="match status" value="1"/>
</dbReference>
<gene>
    <name evidence="5" type="ORF">ACFSCS_12955</name>
</gene>
<feature type="domain" description="HTH deoR-type" evidence="4">
    <location>
        <begin position="27"/>
        <end position="82"/>
    </location>
</feature>